<evidence type="ECO:0000256" key="8">
    <source>
        <dbReference type="SAM" id="Phobius"/>
    </source>
</evidence>
<comment type="subcellular location">
    <subcellularLocation>
        <location evidence="2">Membrane</location>
        <topology evidence="2">Multi-pass membrane protein</topology>
    </subcellularLocation>
</comment>
<keyword evidence="7 8" id="KW-0472">Membrane</keyword>
<dbReference type="Gene3D" id="1.10.287.950">
    <property type="entry name" value="Methyl-accepting chemotaxis protein"/>
    <property type="match status" value="1"/>
</dbReference>
<evidence type="ECO:0000313" key="11">
    <source>
        <dbReference type="Proteomes" id="UP000076268"/>
    </source>
</evidence>
<evidence type="ECO:0000259" key="9">
    <source>
        <dbReference type="PROSITE" id="PS50885"/>
    </source>
</evidence>
<evidence type="ECO:0000256" key="2">
    <source>
        <dbReference type="ARBA" id="ARBA00004141"/>
    </source>
</evidence>
<organism evidence="10 11">
    <name type="scientific">Anaerosporomusa subterranea</name>
    <dbReference type="NCBI Taxonomy" id="1794912"/>
    <lineage>
        <taxon>Bacteria</taxon>
        <taxon>Bacillati</taxon>
        <taxon>Bacillota</taxon>
        <taxon>Negativicutes</taxon>
        <taxon>Acetonemataceae</taxon>
        <taxon>Anaerosporomusa</taxon>
    </lineage>
</organism>
<reference evidence="10 11" key="1">
    <citation type="submission" date="2016-02" db="EMBL/GenBank/DDBJ databases">
        <title>Anaerosporomusa subterraneum gen. nov., sp. nov., a spore-forming obligate anaerobe isolated from saprolite.</title>
        <authorList>
            <person name="Choi J.K."/>
            <person name="Shah M."/>
            <person name="Yee N."/>
        </authorList>
    </citation>
    <scope>NUCLEOTIDE SEQUENCE [LARGE SCALE GENOMIC DNA]</scope>
    <source>
        <strain evidence="10 11">RU4</strain>
    </source>
</reference>
<evidence type="ECO:0000313" key="10">
    <source>
        <dbReference type="EMBL" id="KYZ75841.1"/>
    </source>
</evidence>
<evidence type="ECO:0000256" key="1">
    <source>
        <dbReference type="ARBA" id="ARBA00000085"/>
    </source>
</evidence>
<keyword evidence="8" id="KW-1133">Transmembrane helix</keyword>
<dbReference type="GO" id="GO:0005886">
    <property type="term" value="C:plasma membrane"/>
    <property type="evidence" value="ECO:0007669"/>
    <property type="project" value="TreeGrafter"/>
</dbReference>
<evidence type="ECO:0000256" key="5">
    <source>
        <dbReference type="ARBA" id="ARBA00022679"/>
    </source>
</evidence>
<feature type="transmembrane region" description="Helical" evidence="8">
    <location>
        <begin position="7"/>
        <end position="30"/>
    </location>
</feature>
<evidence type="ECO:0000256" key="7">
    <source>
        <dbReference type="ARBA" id="ARBA00023136"/>
    </source>
</evidence>
<keyword evidence="5" id="KW-0808">Transferase</keyword>
<dbReference type="CDD" id="cd06225">
    <property type="entry name" value="HAMP"/>
    <property type="match status" value="1"/>
</dbReference>
<dbReference type="Pfam" id="PF17201">
    <property type="entry name" value="Cache_3-Cache_2"/>
    <property type="match status" value="1"/>
</dbReference>
<dbReference type="OrthoDB" id="136416at2"/>
<accession>A0A154BPK8</accession>
<dbReference type="EMBL" id="LSGP01000020">
    <property type="protein sequence ID" value="KYZ75841.1"/>
    <property type="molecule type" value="Genomic_DNA"/>
</dbReference>
<comment type="catalytic activity">
    <reaction evidence="1">
        <text>ATP + protein L-histidine = ADP + protein N-phospho-L-histidine.</text>
        <dbReference type="EC" id="2.7.13.3"/>
    </reaction>
</comment>
<dbReference type="SUPFAM" id="SSF103190">
    <property type="entry name" value="Sensory domain-like"/>
    <property type="match status" value="1"/>
</dbReference>
<dbReference type="InterPro" id="IPR050398">
    <property type="entry name" value="HssS/ArlS-like"/>
</dbReference>
<sequence>MNTRIRLFIWFILISVIPLLIMGGFSYYLISEKISKQNEENINNINKGIYNMVDTQQKVLTQWLASAAAAFDEKLVSLGQSHFDYSNMVEIGGYRLPTWYIGSQKITGENTLVDILIAKQKLPATIFQFKDNKFIRVASNVRQDDGHRIVDTLIESGPIYEKLINSQLFQGRGSVEGIMHALIYQPIFDREGKLIGAFVLGRREQEYELLDAIKNIVVGETGYATVMDPKGTFIIHPQNQGKSAAGYAWAQEILQKKNGSITYDYNERQKVAYYMYYEPWNWYIVTGSYTTEIFNTTRELFNGLLLVCLLVILISAALAYVMSSTFFHPINELAGVMRQVQSGNLTVRLHHNSTDEFKTVGNALNAMLNNISLLVGRILNNSLTLKESSHNLLDDITDAREALKSMESGVDSLRQSAQVSSQTLTSGNNPNDEILHAIEEVKDAVNKMKVMVADGSVEGLISVQDASEKIELLRRKFLVQSVIDQNVSIPFSLQNKINNLDVELAKLKMLTKHISTSAASLDEIALSLDRNVNIFKVEEPANEEKPISNS</sequence>
<dbReference type="SMART" id="SM00304">
    <property type="entry name" value="HAMP"/>
    <property type="match status" value="1"/>
</dbReference>
<dbReference type="SUPFAM" id="SSF58104">
    <property type="entry name" value="Methyl-accepting chemotaxis protein (MCP) signaling domain"/>
    <property type="match status" value="1"/>
</dbReference>
<keyword evidence="4" id="KW-0597">Phosphoprotein</keyword>
<protein>
    <recommendedName>
        <fullName evidence="3">histidine kinase</fullName>
        <ecNumber evidence="3">2.7.13.3</ecNumber>
    </recommendedName>
</protein>
<dbReference type="GO" id="GO:0000155">
    <property type="term" value="F:phosphorelay sensor kinase activity"/>
    <property type="evidence" value="ECO:0007669"/>
    <property type="project" value="TreeGrafter"/>
</dbReference>
<dbReference type="PANTHER" id="PTHR45528:SF10">
    <property type="entry name" value="METHYL-ACCEPTING CHEMOTAXIS PROTEIN"/>
    <property type="match status" value="1"/>
</dbReference>
<keyword evidence="6" id="KW-0418">Kinase</keyword>
<keyword evidence="8" id="KW-0812">Transmembrane</keyword>
<dbReference type="Pfam" id="PF00672">
    <property type="entry name" value="HAMP"/>
    <property type="match status" value="1"/>
</dbReference>
<dbReference type="Gene3D" id="3.30.450.20">
    <property type="entry name" value="PAS domain"/>
    <property type="match status" value="1"/>
</dbReference>
<evidence type="ECO:0000256" key="6">
    <source>
        <dbReference type="ARBA" id="ARBA00022777"/>
    </source>
</evidence>
<dbReference type="CDD" id="cd12912">
    <property type="entry name" value="PDC2_MCP_like"/>
    <property type="match status" value="1"/>
</dbReference>
<dbReference type="EC" id="2.7.13.3" evidence="3"/>
<keyword evidence="11" id="KW-1185">Reference proteome</keyword>
<comment type="caution">
    <text evidence="10">The sequence shown here is derived from an EMBL/GenBank/DDBJ whole genome shotgun (WGS) entry which is preliminary data.</text>
</comment>
<dbReference type="AlphaFoldDB" id="A0A154BPK8"/>
<dbReference type="Proteomes" id="UP000076268">
    <property type="component" value="Unassembled WGS sequence"/>
</dbReference>
<evidence type="ECO:0000256" key="4">
    <source>
        <dbReference type="ARBA" id="ARBA00022553"/>
    </source>
</evidence>
<dbReference type="SUPFAM" id="SSF158472">
    <property type="entry name" value="HAMP domain-like"/>
    <property type="match status" value="1"/>
</dbReference>
<feature type="transmembrane region" description="Helical" evidence="8">
    <location>
        <begin position="300"/>
        <end position="321"/>
    </location>
</feature>
<evidence type="ECO:0000256" key="3">
    <source>
        <dbReference type="ARBA" id="ARBA00012438"/>
    </source>
</evidence>
<dbReference type="InterPro" id="IPR033462">
    <property type="entry name" value="Cache_3-Cache_2"/>
</dbReference>
<dbReference type="RefSeq" id="WP_066243713.1">
    <property type="nucleotide sequence ID" value="NZ_LSGP01000020.1"/>
</dbReference>
<dbReference type="InterPro" id="IPR029151">
    <property type="entry name" value="Sensor-like_sf"/>
</dbReference>
<feature type="domain" description="HAMP" evidence="9">
    <location>
        <begin position="324"/>
        <end position="376"/>
    </location>
</feature>
<dbReference type="STRING" id="1794912.AXX12_11635"/>
<proteinExistence type="predicted"/>
<dbReference type="PANTHER" id="PTHR45528">
    <property type="entry name" value="SENSOR HISTIDINE KINASE CPXA"/>
    <property type="match status" value="1"/>
</dbReference>
<name>A0A154BPK8_ANASB</name>
<dbReference type="InterPro" id="IPR003660">
    <property type="entry name" value="HAMP_dom"/>
</dbReference>
<gene>
    <name evidence="10" type="ORF">AXX12_11635</name>
</gene>
<dbReference type="PROSITE" id="PS50885">
    <property type="entry name" value="HAMP"/>
    <property type="match status" value="1"/>
</dbReference>